<dbReference type="KEGG" id="agy:ATC03_00765"/>
<evidence type="ECO:0000256" key="2">
    <source>
        <dbReference type="SAM" id="MobiDB-lite"/>
    </source>
</evidence>
<dbReference type="Pfam" id="PF18936">
    <property type="entry name" value="DUF5684"/>
    <property type="match status" value="1"/>
</dbReference>
<sequence length="467" mass="47828">MTPAEAQQLAAVTLTMVAVSFALGAGLYVWYSVMLARVFAHAGLTPWSAWVPVYSQMQVFRLGGQNPWLALLLLVPIAQLAGLFFLILALHRISGQYWRGVGTTVLGVLLPPVWATVLALGPSPDPERGRMPVRGASSGAIPPVAPGVTRDAALAAVTAGWPAGDSAPILPAWADLHPRGAAPLPPMPTAAPVPASAQPPASARPLVPAQPHVPASAAAVAGPIADPISRIPGRIEPIPAMPAASVAPQQKPAPGTPIAPTLPTLPPAGSPFDLAPDAAPVAAPDAAPVAAPNAAPVFADLFAVAAPVALAEPVPAAAVATAAATAIAATEEDLDDDPLDRTIVVARKPKVTWHLVPDGGEPLRLAGGTVLLGRNPRVANPEAGEVRLVVPDPSRTLSKTHAVLQLDGEQWTITDLHSTNGVLVPDGFGEDQLLDPDVPTLVPDRFVLGTLSVRIDRDPPIAGVPGR</sequence>
<dbReference type="InterPro" id="IPR000253">
    <property type="entry name" value="FHA_dom"/>
</dbReference>
<dbReference type="InterPro" id="IPR043739">
    <property type="entry name" value="DUF5684"/>
</dbReference>
<accession>A0A191WBE5</accession>
<dbReference type="CDD" id="cd00060">
    <property type="entry name" value="FHA"/>
    <property type="match status" value="1"/>
</dbReference>
<evidence type="ECO:0000256" key="1">
    <source>
        <dbReference type="ARBA" id="ARBA00022553"/>
    </source>
</evidence>
<reference evidence="6" key="2">
    <citation type="submission" date="2016-01" db="EMBL/GenBank/DDBJ databases">
        <title>Complete genome sequence of Agromyces aureus AR33T and comparison with related organisms.</title>
        <authorList>
            <person name="Corretto E."/>
            <person name="Antonielli L."/>
            <person name="Sessitsch A."/>
            <person name="Brader G."/>
        </authorList>
    </citation>
    <scope>NUCLEOTIDE SEQUENCE [LARGE SCALE GENOMIC DNA]</scope>
    <source>
        <strain evidence="6">AR33</strain>
    </source>
</reference>
<proteinExistence type="predicted"/>
<dbReference type="PROSITE" id="PS50006">
    <property type="entry name" value="FHA_DOMAIN"/>
    <property type="match status" value="1"/>
</dbReference>
<dbReference type="RefSeq" id="WP_067871922.1">
    <property type="nucleotide sequence ID" value="NZ_CP013979.1"/>
</dbReference>
<protein>
    <recommendedName>
        <fullName evidence="4">FHA domain-containing protein</fullName>
    </recommendedName>
</protein>
<keyword evidence="3" id="KW-1133">Transmembrane helix</keyword>
<dbReference type="InterPro" id="IPR008984">
    <property type="entry name" value="SMAD_FHA_dom_sf"/>
</dbReference>
<organism evidence="5 6">
    <name type="scientific">Agromyces aureus</name>
    <dbReference type="NCBI Taxonomy" id="453304"/>
    <lineage>
        <taxon>Bacteria</taxon>
        <taxon>Bacillati</taxon>
        <taxon>Actinomycetota</taxon>
        <taxon>Actinomycetes</taxon>
        <taxon>Micrococcales</taxon>
        <taxon>Microbacteriaceae</taxon>
        <taxon>Agromyces</taxon>
    </lineage>
</organism>
<keyword evidence="3" id="KW-0472">Membrane</keyword>
<keyword evidence="6" id="KW-1185">Reference proteome</keyword>
<dbReference type="AlphaFoldDB" id="A0A191WBE5"/>
<feature type="compositionally biased region" description="Low complexity" evidence="2">
    <location>
        <begin position="192"/>
        <end position="210"/>
    </location>
</feature>
<feature type="transmembrane region" description="Helical" evidence="3">
    <location>
        <begin position="97"/>
        <end position="121"/>
    </location>
</feature>
<evidence type="ECO:0000259" key="4">
    <source>
        <dbReference type="PROSITE" id="PS50006"/>
    </source>
</evidence>
<feature type="compositionally biased region" description="Low complexity" evidence="2">
    <location>
        <begin position="252"/>
        <end position="262"/>
    </location>
</feature>
<keyword evidence="3" id="KW-0812">Transmembrane</keyword>
<dbReference type="EMBL" id="CP013979">
    <property type="protein sequence ID" value="ANJ25518.1"/>
    <property type="molecule type" value="Genomic_DNA"/>
</dbReference>
<feature type="transmembrane region" description="Helical" evidence="3">
    <location>
        <begin position="68"/>
        <end position="90"/>
    </location>
</feature>
<feature type="transmembrane region" description="Helical" evidence="3">
    <location>
        <begin position="9"/>
        <end position="31"/>
    </location>
</feature>
<evidence type="ECO:0000256" key="3">
    <source>
        <dbReference type="SAM" id="Phobius"/>
    </source>
</evidence>
<keyword evidence="1" id="KW-0597">Phosphoprotein</keyword>
<dbReference type="SUPFAM" id="SSF49879">
    <property type="entry name" value="SMAD/FHA domain"/>
    <property type="match status" value="1"/>
</dbReference>
<dbReference type="Proteomes" id="UP000078437">
    <property type="component" value="Chromosome"/>
</dbReference>
<feature type="region of interest" description="Disordered" evidence="2">
    <location>
        <begin position="181"/>
        <end position="210"/>
    </location>
</feature>
<dbReference type="STRING" id="453304.ATC03_00765"/>
<gene>
    <name evidence="5" type="ORF">ATC03_00765</name>
</gene>
<dbReference type="Gene3D" id="2.60.200.20">
    <property type="match status" value="1"/>
</dbReference>
<dbReference type="Pfam" id="PF00498">
    <property type="entry name" value="FHA"/>
    <property type="match status" value="1"/>
</dbReference>
<name>A0A191WBE5_9MICO</name>
<feature type="region of interest" description="Disordered" evidence="2">
    <location>
        <begin position="244"/>
        <end position="270"/>
    </location>
</feature>
<reference evidence="5 6" key="1">
    <citation type="journal article" date="2016" name="Int. J. Syst. Evol. Microbiol.">
        <title>Agromyces aureus sp. nov., isolated from the rhizosphere of Salix caprea L. grown in a heavy-metal-contaminated soil.</title>
        <authorList>
            <person name="Corretto E."/>
            <person name="Antonielli L."/>
            <person name="Sessitsch A."/>
            <person name="Compant S."/>
            <person name="Gorfer M."/>
            <person name="Kuffner M."/>
            <person name="Brader G."/>
        </authorList>
    </citation>
    <scope>NUCLEOTIDE SEQUENCE [LARGE SCALE GENOMIC DNA]</scope>
    <source>
        <strain evidence="5 6">AR33</strain>
    </source>
</reference>
<evidence type="ECO:0000313" key="5">
    <source>
        <dbReference type="EMBL" id="ANJ25518.1"/>
    </source>
</evidence>
<evidence type="ECO:0000313" key="6">
    <source>
        <dbReference type="Proteomes" id="UP000078437"/>
    </source>
</evidence>
<dbReference type="SMART" id="SM00240">
    <property type="entry name" value="FHA"/>
    <property type="match status" value="1"/>
</dbReference>
<feature type="domain" description="FHA" evidence="4">
    <location>
        <begin position="370"/>
        <end position="424"/>
    </location>
</feature>